<name>A0A561BVV4_9ACTN</name>
<keyword evidence="4" id="KW-1185">Reference proteome</keyword>
<evidence type="ECO:0000256" key="1">
    <source>
        <dbReference type="ARBA" id="ARBA00023125"/>
    </source>
</evidence>
<accession>A0A561BVV4</accession>
<dbReference type="InterPro" id="IPR009061">
    <property type="entry name" value="DNA-bd_dom_put_sf"/>
</dbReference>
<dbReference type="Pfam" id="PF13411">
    <property type="entry name" value="MerR_1"/>
    <property type="match status" value="1"/>
</dbReference>
<dbReference type="InterPro" id="IPR004155">
    <property type="entry name" value="PBS_lyase_HEAT"/>
</dbReference>
<keyword evidence="1 3" id="KW-0238">DNA-binding</keyword>
<dbReference type="PANTHER" id="PTHR30204:SF93">
    <property type="entry name" value="HTH MERR-TYPE DOMAIN-CONTAINING PROTEIN"/>
    <property type="match status" value="1"/>
</dbReference>
<dbReference type="InterPro" id="IPR047057">
    <property type="entry name" value="MerR_fam"/>
</dbReference>
<dbReference type="InterPro" id="IPR011989">
    <property type="entry name" value="ARM-like"/>
</dbReference>
<comment type="caution">
    <text evidence="3">The sequence shown here is derived from an EMBL/GenBank/DDBJ whole genome shotgun (WGS) entry which is preliminary data.</text>
</comment>
<dbReference type="Proteomes" id="UP000318380">
    <property type="component" value="Unassembled WGS sequence"/>
</dbReference>
<dbReference type="PROSITE" id="PS00552">
    <property type="entry name" value="HTH_MERR_1"/>
    <property type="match status" value="1"/>
</dbReference>
<gene>
    <name evidence="3" type="ORF">FB561_4119</name>
</gene>
<dbReference type="SUPFAM" id="SSF48371">
    <property type="entry name" value="ARM repeat"/>
    <property type="match status" value="1"/>
</dbReference>
<dbReference type="InterPro" id="IPR000551">
    <property type="entry name" value="MerR-type_HTH_dom"/>
</dbReference>
<dbReference type="Pfam" id="PF13646">
    <property type="entry name" value="HEAT_2"/>
    <property type="match status" value="1"/>
</dbReference>
<evidence type="ECO:0000313" key="4">
    <source>
        <dbReference type="Proteomes" id="UP000318380"/>
    </source>
</evidence>
<dbReference type="AlphaFoldDB" id="A0A561BVV4"/>
<evidence type="ECO:0000313" key="3">
    <source>
        <dbReference type="EMBL" id="TWD82968.1"/>
    </source>
</evidence>
<reference evidence="3 4" key="1">
    <citation type="submission" date="2019-06" db="EMBL/GenBank/DDBJ databases">
        <title>Sequencing the genomes of 1000 actinobacteria strains.</title>
        <authorList>
            <person name="Klenk H.-P."/>
        </authorList>
    </citation>
    <scope>NUCLEOTIDE SEQUENCE [LARGE SCALE GENOMIC DNA]</scope>
    <source>
        <strain evidence="3 4">DSM 24683</strain>
    </source>
</reference>
<dbReference type="GO" id="GO:0003677">
    <property type="term" value="F:DNA binding"/>
    <property type="evidence" value="ECO:0007669"/>
    <property type="project" value="UniProtKB-KW"/>
</dbReference>
<protein>
    <submittedName>
        <fullName evidence="3">DNA-binding transcriptional MerR regulator</fullName>
    </submittedName>
</protein>
<feature type="domain" description="HTH merR-type" evidence="2">
    <location>
        <begin position="14"/>
        <end position="80"/>
    </location>
</feature>
<organism evidence="3 4">
    <name type="scientific">Kribbella amoyensis</name>
    <dbReference type="NCBI Taxonomy" id="996641"/>
    <lineage>
        <taxon>Bacteria</taxon>
        <taxon>Bacillati</taxon>
        <taxon>Actinomycetota</taxon>
        <taxon>Actinomycetes</taxon>
        <taxon>Propionibacteriales</taxon>
        <taxon>Kribbellaceae</taxon>
        <taxon>Kribbella</taxon>
    </lineage>
</organism>
<dbReference type="SUPFAM" id="SSF46955">
    <property type="entry name" value="Putative DNA-binding domain"/>
    <property type="match status" value="1"/>
</dbReference>
<evidence type="ECO:0000259" key="2">
    <source>
        <dbReference type="PROSITE" id="PS50937"/>
    </source>
</evidence>
<dbReference type="GO" id="GO:0003700">
    <property type="term" value="F:DNA-binding transcription factor activity"/>
    <property type="evidence" value="ECO:0007669"/>
    <property type="project" value="InterPro"/>
</dbReference>
<dbReference type="InterPro" id="IPR016024">
    <property type="entry name" value="ARM-type_fold"/>
</dbReference>
<dbReference type="Gene3D" id="1.10.1660.10">
    <property type="match status" value="1"/>
</dbReference>
<dbReference type="Gene3D" id="1.25.10.10">
    <property type="entry name" value="Leucine-rich Repeat Variant"/>
    <property type="match status" value="1"/>
</dbReference>
<dbReference type="SMART" id="SM00422">
    <property type="entry name" value="HTH_MERR"/>
    <property type="match status" value="1"/>
</dbReference>
<sequence>MLSAPNRYGTGVLIGEVARRSGVSARMLRHYDRLGLVSPTGRTVGGYREYAADDIRRIFHVEALRSLGLTLREIGRALDDPEFTPGGLLGELVQRTEERLRQEQELLDRLQAIDSAGPDDWPDVLRVVELLRGLDSVDAARRQQAALTPDDELPSEVLAAALLTESDPNVAGALRWALARSTDDVLAALAPALRSADLVIRRRAIVAIAEVPGADATAVLTGALEDLDLTVRKHAAIALGRRGETAAVPTLITLVVEGLNDVEAAETLAMIPDAGPEILAVLRAELAAPGTAPDARIRLAQALGELPQGLTRETLQSLVRDPEHAVALTAKALLA</sequence>
<dbReference type="SMART" id="SM00567">
    <property type="entry name" value="EZ_HEAT"/>
    <property type="match status" value="3"/>
</dbReference>
<dbReference type="PROSITE" id="PS50937">
    <property type="entry name" value="HTH_MERR_2"/>
    <property type="match status" value="1"/>
</dbReference>
<proteinExistence type="predicted"/>
<dbReference type="PANTHER" id="PTHR30204">
    <property type="entry name" value="REDOX-CYCLING DRUG-SENSING TRANSCRIPTIONAL ACTIVATOR SOXR"/>
    <property type="match status" value="1"/>
</dbReference>
<dbReference type="PRINTS" id="PR00040">
    <property type="entry name" value="HTHMERR"/>
</dbReference>
<dbReference type="EMBL" id="VIVK01000001">
    <property type="protein sequence ID" value="TWD82968.1"/>
    <property type="molecule type" value="Genomic_DNA"/>
</dbReference>